<dbReference type="InterPro" id="IPR037363">
    <property type="entry name" value="Sec13/Seh1_fam"/>
</dbReference>
<name>A0A4Q1BPX5_TREME</name>
<evidence type="ECO:0000256" key="10">
    <source>
        <dbReference type="ARBA" id="ARBA00023242"/>
    </source>
</evidence>
<dbReference type="VEuPathDB" id="FungiDB:TREMEDRAFT_43841"/>
<dbReference type="InterPro" id="IPR015943">
    <property type="entry name" value="WD40/YVTN_repeat-like_dom_sf"/>
</dbReference>
<comment type="caution">
    <text evidence="12">The sequence shown here is derived from an EMBL/GenBank/DDBJ whole genome shotgun (WGS) entry which is preliminary data.</text>
</comment>
<keyword evidence="9" id="KW-0906">Nuclear pore complex</keyword>
<dbReference type="STRING" id="5217.A0A4Q1BPX5"/>
<dbReference type="PANTHER" id="PTHR11024">
    <property type="entry name" value="NUCLEAR PORE COMPLEX PROTEIN SEC13 / SEH1 FAMILY MEMBER"/>
    <property type="match status" value="1"/>
</dbReference>
<evidence type="ECO:0000256" key="3">
    <source>
        <dbReference type="ARBA" id="ARBA00022448"/>
    </source>
</evidence>
<accession>A0A4Q1BPX5</accession>
<evidence type="ECO:0000256" key="1">
    <source>
        <dbReference type="ARBA" id="ARBA00004567"/>
    </source>
</evidence>
<dbReference type="GO" id="GO:0015031">
    <property type="term" value="P:protein transport"/>
    <property type="evidence" value="ECO:0007669"/>
    <property type="project" value="UniProtKB-KW"/>
</dbReference>
<evidence type="ECO:0000256" key="2">
    <source>
        <dbReference type="ARBA" id="ARBA00010102"/>
    </source>
</evidence>
<dbReference type="InterPro" id="IPR036322">
    <property type="entry name" value="WD40_repeat_dom_sf"/>
</dbReference>
<dbReference type="Proteomes" id="UP000289152">
    <property type="component" value="Unassembled WGS sequence"/>
</dbReference>
<dbReference type="GO" id="GO:0031080">
    <property type="term" value="C:nuclear pore outer ring"/>
    <property type="evidence" value="ECO:0007669"/>
    <property type="project" value="TreeGrafter"/>
</dbReference>
<dbReference type="GO" id="GO:0051028">
    <property type="term" value="P:mRNA transport"/>
    <property type="evidence" value="ECO:0007669"/>
    <property type="project" value="UniProtKB-KW"/>
</dbReference>
<evidence type="ECO:0000256" key="8">
    <source>
        <dbReference type="ARBA" id="ARBA00023010"/>
    </source>
</evidence>
<evidence type="ECO:0000256" key="6">
    <source>
        <dbReference type="ARBA" id="ARBA00022816"/>
    </source>
</evidence>
<dbReference type="InParanoid" id="A0A4Q1BPX5"/>
<dbReference type="GO" id="GO:0034198">
    <property type="term" value="P:cellular response to amino acid starvation"/>
    <property type="evidence" value="ECO:0007669"/>
    <property type="project" value="TreeGrafter"/>
</dbReference>
<evidence type="ECO:0000256" key="5">
    <source>
        <dbReference type="ARBA" id="ARBA00022737"/>
    </source>
</evidence>
<proteinExistence type="inferred from homology"/>
<evidence type="ECO:0000256" key="11">
    <source>
        <dbReference type="PROSITE-ProRule" id="PRU00221"/>
    </source>
</evidence>
<feature type="repeat" description="WD" evidence="11">
    <location>
        <begin position="227"/>
        <end position="265"/>
    </location>
</feature>
<evidence type="ECO:0008006" key="14">
    <source>
        <dbReference type="Google" id="ProtNLM"/>
    </source>
</evidence>
<keyword evidence="7" id="KW-0653">Protein transport</keyword>
<reference evidence="12 13" key="1">
    <citation type="submission" date="2016-06" db="EMBL/GenBank/DDBJ databases">
        <title>Evolution of pathogenesis and genome organization in the Tremellales.</title>
        <authorList>
            <person name="Cuomo C."/>
            <person name="Litvintseva A."/>
            <person name="Heitman J."/>
            <person name="Chen Y."/>
            <person name="Sun S."/>
            <person name="Springer D."/>
            <person name="Dromer F."/>
            <person name="Young S."/>
            <person name="Zeng Q."/>
            <person name="Chapman S."/>
            <person name="Gujja S."/>
            <person name="Saif S."/>
            <person name="Birren B."/>
        </authorList>
    </citation>
    <scope>NUCLEOTIDE SEQUENCE [LARGE SCALE GENOMIC DNA]</scope>
    <source>
        <strain evidence="12 13">ATCC 28783</strain>
    </source>
</reference>
<keyword evidence="3" id="KW-0813">Transport</keyword>
<dbReference type="GO" id="GO:0035859">
    <property type="term" value="C:Seh1-associated complex"/>
    <property type="evidence" value="ECO:0007669"/>
    <property type="project" value="TreeGrafter"/>
</dbReference>
<dbReference type="InterPro" id="IPR001680">
    <property type="entry name" value="WD40_rpt"/>
</dbReference>
<evidence type="ECO:0000256" key="7">
    <source>
        <dbReference type="ARBA" id="ARBA00022927"/>
    </source>
</evidence>
<comment type="subcellular location">
    <subcellularLocation>
        <location evidence="1">Nucleus</location>
        <location evidence="1">Nuclear pore complex</location>
    </subcellularLocation>
</comment>
<protein>
    <recommendedName>
        <fullName evidence="14">Nucleoporin SEH1</fullName>
    </recommendedName>
</protein>
<dbReference type="Gene3D" id="2.130.10.10">
    <property type="entry name" value="YVTN repeat-like/Quinoprotein amine dehydrogenase"/>
    <property type="match status" value="1"/>
</dbReference>
<organism evidence="12 13">
    <name type="scientific">Tremella mesenterica</name>
    <name type="common">Jelly fungus</name>
    <dbReference type="NCBI Taxonomy" id="5217"/>
    <lineage>
        <taxon>Eukaryota</taxon>
        <taxon>Fungi</taxon>
        <taxon>Dikarya</taxon>
        <taxon>Basidiomycota</taxon>
        <taxon>Agaricomycotina</taxon>
        <taxon>Tremellomycetes</taxon>
        <taxon>Tremellales</taxon>
        <taxon>Tremellaceae</taxon>
        <taxon>Tremella</taxon>
    </lineage>
</organism>
<dbReference type="FunCoup" id="A0A4Q1BPX5">
    <property type="interactions" value="653"/>
</dbReference>
<dbReference type="GO" id="GO:0005198">
    <property type="term" value="F:structural molecule activity"/>
    <property type="evidence" value="ECO:0007669"/>
    <property type="project" value="InterPro"/>
</dbReference>
<dbReference type="Pfam" id="PF00400">
    <property type="entry name" value="WD40"/>
    <property type="match status" value="3"/>
</dbReference>
<dbReference type="PANTHER" id="PTHR11024:SF3">
    <property type="entry name" value="NUCLEOPORIN SEH1"/>
    <property type="match status" value="1"/>
</dbReference>
<keyword evidence="8" id="KW-0811">Translocation</keyword>
<comment type="similarity">
    <text evidence="2">Belongs to the WD repeat SEC13 family.</text>
</comment>
<dbReference type="EMBL" id="SDIL01000024">
    <property type="protein sequence ID" value="RXK39966.1"/>
    <property type="molecule type" value="Genomic_DNA"/>
</dbReference>
<keyword evidence="5" id="KW-0677">Repeat</keyword>
<dbReference type="AlphaFoldDB" id="A0A4Q1BPX5"/>
<dbReference type="PROSITE" id="PS50294">
    <property type="entry name" value="WD_REPEATS_REGION"/>
    <property type="match status" value="1"/>
</dbReference>
<keyword evidence="10" id="KW-0539">Nucleus</keyword>
<gene>
    <name evidence="12" type="ORF">M231_02761</name>
</gene>
<dbReference type="OrthoDB" id="5566198at2759"/>
<evidence type="ECO:0000313" key="12">
    <source>
        <dbReference type="EMBL" id="RXK39966.1"/>
    </source>
</evidence>
<evidence type="ECO:0000256" key="4">
    <source>
        <dbReference type="ARBA" id="ARBA00022574"/>
    </source>
</evidence>
<sequence length="341" mass="37565">MQQTSLLAHRHADLITHLTYDFYGERLATCSADQKIKLFHRSSEGTWDLETEWKAHDAPIIKLSFAHPSHGSLLASCSHDRTIRIWEEPSPSQVAQAKDGRWVERGVLTDAKGSVKAVEFGPSSPNYGLRLASIATDSYLRIHSSLDPSLNDWSLSHDIHIPSLLPSSPEESQADGASTNELAFGGWGLSWCKERWWGNIIAVFAGTSPVVKIIILDPTPTCVLRITPPSTSSLTSLSWAPSCGRSYHLLATGARDGTVRIWRVDPPESDGEPNGRKDEWKCECVGEFGRGGARVGMVDWNLAGTMLTTSDDDGVIRIFKPTYAKTWKLLGKLTAEEPEET</sequence>
<evidence type="ECO:0000313" key="13">
    <source>
        <dbReference type="Proteomes" id="UP000289152"/>
    </source>
</evidence>
<feature type="repeat" description="WD" evidence="11">
    <location>
        <begin position="53"/>
        <end position="96"/>
    </location>
</feature>
<evidence type="ECO:0000256" key="9">
    <source>
        <dbReference type="ARBA" id="ARBA00023132"/>
    </source>
</evidence>
<dbReference type="OMA" id="NAPTRRW"/>
<dbReference type="PROSITE" id="PS50082">
    <property type="entry name" value="WD_REPEATS_2"/>
    <property type="match status" value="2"/>
</dbReference>
<dbReference type="SMART" id="SM00320">
    <property type="entry name" value="WD40"/>
    <property type="match status" value="5"/>
</dbReference>
<dbReference type="GO" id="GO:1904263">
    <property type="term" value="P:positive regulation of TORC1 signaling"/>
    <property type="evidence" value="ECO:0007669"/>
    <property type="project" value="TreeGrafter"/>
</dbReference>
<keyword evidence="13" id="KW-1185">Reference proteome</keyword>
<keyword evidence="6" id="KW-0509">mRNA transport</keyword>
<keyword evidence="4 11" id="KW-0853">WD repeat</keyword>
<dbReference type="SUPFAM" id="SSF50978">
    <property type="entry name" value="WD40 repeat-like"/>
    <property type="match status" value="1"/>
</dbReference>